<dbReference type="EMBL" id="CP014229">
    <property type="protein sequence ID" value="AMD91555.1"/>
    <property type="molecule type" value="Genomic_DNA"/>
</dbReference>
<dbReference type="InterPro" id="IPR010982">
    <property type="entry name" value="Lambda_DNA-bd_dom_sf"/>
</dbReference>
<feature type="domain" description="HTH cro/C1-type" evidence="1">
    <location>
        <begin position="65"/>
        <end position="111"/>
    </location>
</feature>
<evidence type="ECO:0000313" key="3">
    <source>
        <dbReference type="Proteomes" id="UP000069241"/>
    </source>
</evidence>
<dbReference type="PROSITE" id="PS50943">
    <property type="entry name" value="HTH_CROC1"/>
    <property type="match status" value="1"/>
</dbReference>
<protein>
    <submittedName>
        <fullName evidence="2">Transcriptional regulator</fullName>
    </submittedName>
</protein>
<dbReference type="AlphaFoldDB" id="A0A0X8JMM6"/>
<sequence>MNAPLTETVVLSFAVPPTRVEEVMQAMKGMGFEPARDSVPWREALAYSDAELPGVLLSGARYREGLTQVQLAEKTGIPRRHISEMENGKRPIGKKNARLLAKALSIDPRHLLSV</sequence>
<reference evidence="3" key="1">
    <citation type="submission" date="2016-02" db="EMBL/GenBank/DDBJ databases">
        <authorList>
            <person name="Holder M.E."/>
            <person name="Ajami N.J."/>
            <person name="Petrosino J.F."/>
        </authorList>
    </citation>
    <scope>NUCLEOTIDE SEQUENCE [LARGE SCALE GENOMIC DNA]</scope>
    <source>
        <strain evidence="3">CCUG 45958</strain>
    </source>
</reference>
<dbReference type="SMART" id="SM00530">
    <property type="entry name" value="HTH_XRE"/>
    <property type="match status" value="1"/>
</dbReference>
<dbReference type="InterPro" id="IPR001387">
    <property type="entry name" value="Cro/C1-type_HTH"/>
</dbReference>
<dbReference type="Gene3D" id="1.10.260.40">
    <property type="entry name" value="lambda repressor-like DNA-binding domains"/>
    <property type="match status" value="1"/>
</dbReference>
<dbReference type="Proteomes" id="UP000069241">
    <property type="component" value="Chromosome"/>
</dbReference>
<dbReference type="CDD" id="cd00093">
    <property type="entry name" value="HTH_XRE"/>
    <property type="match status" value="1"/>
</dbReference>
<proteinExistence type="predicted"/>
<accession>A0A0X8JMM6</accession>
<dbReference type="STRING" id="44742.AXF13_08965"/>
<evidence type="ECO:0000259" key="1">
    <source>
        <dbReference type="PROSITE" id="PS50943"/>
    </source>
</evidence>
<dbReference type="SUPFAM" id="SSF47413">
    <property type="entry name" value="lambda repressor-like DNA-binding domains"/>
    <property type="match status" value="1"/>
</dbReference>
<keyword evidence="3" id="KW-1185">Reference proteome</keyword>
<dbReference type="GO" id="GO:0003677">
    <property type="term" value="F:DNA binding"/>
    <property type="evidence" value="ECO:0007669"/>
    <property type="project" value="InterPro"/>
</dbReference>
<organism evidence="2 3">
    <name type="scientific">Desulfovibrio fairfieldensis</name>
    <dbReference type="NCBI Taxonomy" id="44742"/>
    <lineage>
        <taxon>Bacteria</taxon>
        <taxon>Pseudomonadati</taxon>
        <taxon>Thermodesulfobacteriota</taxon>
        <taxon>Desulfovibrionia</taxon>
        <taxon>Desulfovibrionales</taxon>
        <taxon>Desulfovibrionaceae</taxon>
        <taxon>Desulfovibrio</taxon>
    </lineage>
</organism>
<dbReference type="Pfam" id="PF01381">
    <property type="entry name" value="HTH_3"/>
    <property type="match status" value="1"/>
</dbReference>
<dbReference type="KEGG" id="dfi:AXF13_08965"/>
<dbReference type="RefSeq" id="WP_062254796.1">
    <property type="nucleotide sequence ID" value="NZ_CP014229.1"/>
</dbReference>
<gene>
    <name evidence="2" type="ORF">AXF13_08965</name>
</gene>
<name>A0A0X8JMM6_9BACT</name>
<evidence type="ECO:0000313" key="2">
    <source>
        <dbReference type="EMBL" id="AMD91555.1"/>
    </source>
</evidence>